<sequence length="94" mass="10592">MPCASDGCRCEPLVQCIETLIAESIHQTLRQRLLVVRKYHIRAAHSNAQHAGEKIDMVDERIENGDEIAERIHLECYFCAGVGYTGGSQPRLRL</sequence>
<gene>
    <name evidence="1" type="ORF">B0O95_101280</name>
</gene>
<organism evidence="1 2">
    <name type="scientific">Mycetohabitans endofungorum</name>
    <dbReference type="NCBI Taxonomy" id="417203"/>
    <lineage>
        <taxon>Bacteria</taxon>
        <taxon>Pseudomonadati</taxon>
        <taxon>Pseudomonadota</taxon>
        <taxon>Betaproteobacteria</taxon>
        <taxon>Burkholderiales</taxon>
        <taxon>Burkholderiaceae</taxon>
        <taxon>Mycetohabitans</taxon>
    </lineage>
</organism>
<evidence type="ECO:0000313" key="2">
    <source>
        <dbReference type="Proteomes" id="UP000243096"/>
    </source>
</evidence>
<dbReference type="AlphaFoldDB" id="A0A2P5KEP1"/>
<name>A0A2P5KEP1_9BURK</name>
<dbReference type="EMBL" id="PRDW01000001">
    <property type="protein sequence ID" value="PPB85187.1"/>
    <property type="molecule type" value="Genomic_DNA"/>
</dbReference>
<comment type="caution">
    <text evidence="1">The sequence shown here is derived from an EMBL/GenBank/DDBJ whole genome shotgun (WGS) entry which is preliminary data.</text>
</comment>
<proteinExistence type="predicted"/>
<protein>
    <submittedName>
        <fullName evidence="1">Uncharacterized protein</fullName>
    </submittedName>
</protein>
<keyword evidence="2" id="KW-1185">Reference proteome</keyword>
<evidence type="ECO:0000313" key="1">
    <source>
        <dbReference type="EMBL" id="PPB85187.1"/>
    </source>
</evidence>
<dbReference type="Proteomes" id="UP000243096">
    <property type="component" value="Unassembled WGS sequence"/>
</dbReference>
<reference evidence="1 2" key="1">
    <citation type="submission" date="2018-01" db="EMBL/GenBank/DDBJ databases">
        <title>Genomic Encyclopedia of Type Strains, Phase III (KMG-III): the genomes of soil and plant-associated and newly described type strains.</title>
        <authorList>
            <person name="Whitman W."/>
        </authorList>
    </citation>
    <scope>NUCLEOTIDE SEQUENCE [LARGE SCALE GENOMIC DNA]</scope>
    <source>
        <strain evidence="1 2">HKI456</strain>
    </source>
</reference>
<accession>A0A2P5KEP1</accession>